<reference evidence="3" key="1">
    <citation type="submission" date="2021-01" db="EMBL/GenBank/DDBJ databases">
        <title>KCTC 19127 draft genome.</title>
        <authorList>
            <person name="An D."/>
        </authorList>
    </citation>
    <scope>NUCLEOTIDE SEQUENCE</scope>
    <source>
        <strain evidence="3">KCTC 19127</strain>
    </source>
</reference>
<feature type="chain" id="PRO_5039224694" evidence="2">
    <location>
        <begin position="32"/>
        <end position="260"/>
    </location>
</feature>
<comment type="caution">
    <text evidence="3">The sequence shown here is derived from an EMBL/GenBank/DDBJ whole genome shotgun (WGS) entry which is preliminary data.</text>
</comment>
<keyword evidence="2" id="KW-0732">Signal</keyword>
<protein>
    <submittedName>
        <fullName evidence="3">Uncharacterized protein</fullName>
    </submittedName>
</protein>
<dbReference type="RefSeq" id="WP_205255042.1">
    <property type="nucleotide sequence ID" value="NZ_BAAAPV010000001.1"/>
</dbReference>
<evidence type="ECO:0000256" key="2">
    <source>
        <dbReference type="SAM" id="SignalP"/>
    </source>
</evidence>
<organism evidence="3 4">
    <name type="scientific">Nakamurella flavida</name>
    <dbReference type="NCBI Taxonomy" id="363630"/>
    <lineage>
        <taxon>Bacteria</taxon>
        <taxon>Bacillati</taxon>
        <taxon>Actinomycetota</taxon>
        <taxon>Actinomycetes</taxon>
        <taxon>Nakamurellales</taxon>
        <taxon>Nakamurellaceae</taxon>
        <taxon>Nakamurella</taxon>
    </lineage>
</organism>
<feature type="region of interest" description="Disordered" evidence="1">
    <location>
        <begin position="233"/>
        <end position="260"/>
    </location>
</feature>
<evidence type="ECO:0000256" key="1">
    <source>
        <dbReference type="SAM" id="MobiDB-lite"/>
    </source>
</evidence>
<feature type="compositionally biased region" description="Low complexity" evidence="1">
    <location>
        <begin position="243"/>
        <end position="260"/>
    </location>
</feature>
<evidence type="ECO:0000313" key="4">
    <source>
        <dbReference type="Proteomes" id="UP000663801"/>
    </source>
</evidence>
<accession>A0A938YHK5</accession>
<dbReference type="EMBL" id="JAERWL010000001">
    <property type="protein sequence ID" value="MBM9474888.1"/>
    <property type="molecule type" value="Genomic_DNA"/>
</dbReference>
<name>A0A938YHK5_9ACTN</name>
<proteinExistence type="predicted"/>
<gene>
    <name evidence="3" type="ORF">JL107_00360</name>
</gene>
<feature type="signal peptide" evidence="2">
    <location>
        <begin position="1"/>
        <end position="31"/>
    </location>
</feature>
<sequence length="260" mass="26272">MPFTLGSRGRPGRWVAPAGVAVGLILLTACSAPTTTAAPAPTSAASEAPTTLTASGVAPSVTNDLAEGSAHHDLSVAGEPFALTVDYWTTGDPSAWSSLAAKDMNLSLHLVPVAGTTTPDVALSRSSVVTSLRSTNPGLDGLVTSTTVDQAPAALPGYSMSVNFPYDQVAPVRGFGPDLIGRWTLLAGEQPLTDEALGTAGVYANQIDYTYDLVIKNAGDAGYHKRTVTDSLTVPVPAPAPPATETSAATTDGTAAPATG</sequence>
<keyword evidence="4" id="KW-1185">Reference proteome</keyword>
<dbReference type="AlphaFoldDB" id="A0A938YHK5"/>
<dbReference type="Proteomes" id="UP000663801">
    <property type="component" value="Unassembled WGS sequence"/>
</dbReference>
<evidence type="ECO:0000313" key="3">
    <source>
        <dbReference type="EMBL" id="MBM9474888.1"/>
    </source>
</evidence>